<evidence type="ECO:0000313" key="14">
    <source>
        <dbReference type="Proteomes" id="UP000823941"/>
    </source>
</evidence>
<comment type="caution">
    <text evidence="13">The sequence shown here is derived from an EMBL/GenBank/DDBJ whole genome shotgun (WGS) entry which is preliminary data.</text>
</comment>
<dbReference type="EMBL" id="JAHIBW010000029">
    <property type="protein sequence ID" value="KAG7296416.1"/>
    <property type="molecule type" value="Genomic_DNA"/>
</dbReference>
<dbReference type="PANTHER" id="PTHR23110:SF111">
    <property type="entry name" value="LONGITUDINALS LACKING PROTEIN, ISOFORMS F_I_K_T"/>
    <property type="match status" value="1"/>
</dbReference>
<evidence type="ECO:0000313" key="13">
    <source>
        <dbReference type="EMBL" id="KAG7296416.1"/>
    </source>
</evidence>
<dbReference type="PROSITE" id="PS50157">
    <property type="entry name" value="ZINC_FINGER_C2H2_2"/>
    <property type="match status" value="1"/>
</dbReference>
<feature type="compositionally biased region" description="Low complexity" evidence="10">
    <location>
        <begin position="142"/>
        <end position="152"/>
    </location>
</feature>
<dbReference type="Gene3D" id="3.30.710.10">
    <property type="entry name" value="Potassium Channel Kv1.1, Chain A"/>
    <property type="match status" value="1"/>
</dbReference>
<keyword evidence="9" id="KW-0862">Zinc</keyword>
<feature type="domain" description="C2H2-type" evidence="12">
    <location>
        <begin position="297"/>
        <end position="324"/>
    </location>
</feature>
<dbReference type="Pfam" id="PF00651">
    <property type="entry name" value="BTB"/>
    <property type="match status" value="1"/>
</dbReference>
<sequence>MDDDQQFCLRWNNHQSTLVSVFDTLLEKGMHVDCTLAAEGQTLKAHKVVLSACSPYFENVLSQQFDKHPIIILKDVKYAELRAMMDYMYRGEVNISQDQLAALLKAAESLQIKGLSDNKPSRPPSRPAPAPPTPAAAPAAPPAAIAVAPRAPDTLPQMRDGSVDSREGSLSPTRRRKKPRRLSIEAAVPAAAAPPAPAHSPPEPLCKEEGARDGVEDLTLDDEHDEPNIAHNDVVRNFQWHMERSQDEIMNSSDGVRDSQGDVDFLKSMMASMLPAAVEGARGGKGGGGGGWRAAAYECARCRRRYRHKSTYRRHVTYECGKEPMFRCPFLDCQYKAYQKTHTDAHVKTKHKLLTLDYK</sequence>
<dbReference type="Proteomes" id="UP000823941">
    <property type="component" value="Chromosome 29"/>
</dbReference>
<keyword evidence="14" id="KW-1185">Reference proteome</keyword>
<evidence type="ECO:0000256" key="8">
    <source>
        <dbReference type="ARBA" id="ARBA00037382"/>
    </source>
</evidence>
<keyword evidence="9" id="KW-0479">Metal-binding</keyword>
<dbReference type="Gene3D" id="3.30.160.60">
    <property type="entry name" value="Classic Zinc Finger"/>
    <property type="match status" value="1"/>
</dbReference>
<keyword evidence="4" id="KW-0524">Neurogenesis</keyword>
<proteinExistence type="predicted"/>
<feature type="region of interest" description="Disordered" evidence="10">
    <location>
        <begin position="114"/>
        <end position="209"/>
    </location>
</feature>
<accession>A0ABQ7PTZ3</accession>
<evidence type="ECO:0000256" key="6">
    <source>
        <dbReference type="ARBA" id="ARBA00023163"/>
    </source>
</evidence>
<keyword evidence="3" id="KW-0221">Differentiation</keyword>
<comment type="function">
    <text evidence="8">Putative transcription factor required for axon growth and guidance in the central and peripheral nervous systems. Repels CNS axons away from the midline by promoting the expression of the midline repellent sli and its receptor robo.</text>
</comment>
<feature type="domain" description="BTB" evidence="11">
    <location>
        <begin position="32"/>
        <end position="97"/>
    </location>
</feature>
<evidence type="ECO:0000256" key="10">
    <source>
        <dbReference type="SAM" id="MobiDB-lite"/>
    </source>
</evidence>
<dbReference type="InterPro" id="IPR000210">
    <property type="entry name" value="BTB/POZ_dom"/>
</dbReference>
<feature type="compositionally biased region" description="Pro residues" evidence="10">
    <location>
        <begin position="121"/>
        <end position="141"/>
    </location>
</feature>
<name>A0ABQ7PTZ3_PLUXY</name>
<evidence type="ECO:0000256" key="2">
    <source>
        <dbReference type="ARBA" id="ARBA00022473"/>
    </source>
</evidence>
<protein>
    <recommendedName>
        <fullName evidence="15">Longitudinals lacking protein</fullName>
    </recommendedName>
</protein>
<reference evidence="13 14" key="1">
    <citation type="submission" date="2021-06" db="EMBL/GenBank/DDBJ databases">
        <title>A haploid diamondback moth (Plutella xylostella L.) genome assembly resolves 31 chromosomes and identifies a diamide resistance mutation.</title>
        <authorList>
            <person name="Ward C.M."/>
            <person name="Perry K.D."/>
            <person name="Baker G."/>
            <person name="Powis K."/>
            <person name="Heckel D.G."/>
            <person name="Baxter S.W."/>
        </authorList>
    </citation>
    <scope>NUCLEOTIDE SEQUENCE [LARGE SCALE GENOMIC DNA]</scope>
    <source>
        <strain evidence="13 14">LV</strain>
        <tissue evidence="13">Single pupa</tissue>
    </source>
</reference>
<comment type="subcellular location">
    <subcellularLocation>
        <location evidence="1">Nucleus</location>
    </subcellularLocation>
</comment>
<gene>
    <name evidence="13" type="ORF">JYU34_021574</name>
</gene>
<evidence type="ECO:0000256" key="4">
    <source>
        <dbReference type="ARBA" id="ARBA00022902"/>
    </source>
</evidence>
<dbReference type="PANTHER" id="PTHR23110">
    <property type="entry name" value="BTB DOMAIN TRANSCRIPTION FACTOR"/>
    <property type="match status" value="1"/>
</dbReference>
<dbReference type="InterPro" id="IPR051095">
    <property type="entry name" value="Dros_DevTransReg"/>
</dbReference>
<evidence type="ECO:0000256" key="1">
    <source>
        <dbReference type="ARBA" id="ARBA00004123"/>
    </source>
</evidence>
<feature type="compositionally biased region" description="Pro residues" evidence="10">
    <location>
        <begin position="192"/>
        <end position="204"/>
    </location>
</feature>
<keyword evidence="9" id="KW-0863">Zinc-finger</keyword>
<dbReference type="InterPro" id="IPR013087">
    <property type="entry name" value="Znf_C2H2_type"/>
</dbReference>
<organism evidence="13 14">
    <name type="scientific">Plutella xylostella</name>
    <name type="common">Diamondback moth</name>
    <name type="synonym">Plutella maculipennis</name>
    <dbReference type="NCBI Taxonomy" id="51655"/>
    <lineage>
        <taxon>Eukaryota</taxon>
        <taxon>Metazoa</taxon>
        <taxon>Ecdysozoa</taxon>
        <taxon>Arthropoda</taxon>
        <taxon>Hexapoda</taxon>
        <taxon>Insecta</taxon>
        <taxon>Pterygota</taxon>
        <taxon>Neoptera</taxon>
        <taxon>Endopterygota</taxon>
        <taxon>Lepidoptera</taxon>
        <taxon>Glossata</taxon>
        <taxon>Ditrysia</taxon>
        <taxon>Yponomeutoidea</taxon>
        <taxon>Plutellidae</taxon>
        <taxon>Plutella</taxon>
    </lineage>
</organism>
<keyword evidence="2" id="KW-0217">Developmental protein</keyword>
<dbReference type="InterPro" id="IPR011333">
    <property type="entry name" value="SKP1/BTB/POZ_sf"/>
</dbReference>
<evidence type="ECO:0008006" key="15">
    <source>
        <dbReference type="Google" id="ProtNLM"/>
    </source>
</evidence>
<evidence type="ECO:0000256" key="5">
    <source>
        <dbReference type="ARBA" id="ARBA00023015"/>
    </source>
</evidence>
<evidence type="ECO:0000259" key="11">
    <source>
        <dbReference type="PROSITE" id="PS50097"/>
    </source>
</evidence>
<dbReference type="SUPFAM" id="SSF54695">
    <property type="entry name" value="POZ domain"/>
    <property type="match status" value="1"/>
</dbReference>
<keyword evidence="7" id="KW-0539">Nucleus</keyword>
<dbReference type="SMART" id="SM00225">
    <property type="entry name" value="BTB"/>
    <property type="match status" value="1"/>
</dbReference>
<evidence type="ECO:0000256" key="7">
    <source>
        <dbReference type="ARBA" id="ARBA00023242"/>
    </source>
</evidence>
<evidence type="ECO:0000259" key="12">
    <source>
        <dbReference type="PROSITE" id="PS50157"/>
    </source>
</evidence>
<dbReference type="CDD" id="cd18315">
    <property type="entry name" value="BTB_POZ_BAB-like"/>
    <property type="match status" value="1"/>
</dbReference>
<keyword evidence="5" id="KW-0805">Transcription regulation</keyword>
<evidence type="ECO:0000256" key="9">
    <source>
        <dbReference type="PROSITE-ProRule" id="PRU00042"/>
    </source>
</evidence>
<keyword evidence="6" id="KW-0804">Transcription</keyword>
<evidence type="ECO:0000256" key="3">
    <source>
        <dbReference type="ARBA" id="ARBA00022782"/>
    </source>
</evidence>
<dbReference type="PROSITE" id="PS50097">
    <property type="entry name" value="BTB"/>
    <property type="match status" value="1"/>
</dbReference>